<feature type="domain" description="Ricin B lectin" evidence="1">
    <location>
        <begin position="15"/>
        <end position="103"/>
    </location>
</feature>
<evidence type="ECO:0000259" key="1">
    <source>
        <dbReference type="Pfam" id="PF24562"/>
    </source>
</evidence>
<comment type="caution">
    <text evidence="2">The sequence shown here is derived from an EMBL/GenBank/DDBJ whole genome shotgun (WGS) entry which is preliminary data.</text>
</comment>
<dbReference type="Gene3D" id="2.80.10.50">
    <property type="match status" value="1"/>
</dbReference>
<accession>A0ABN9CQE0</accession>
<name>A0ABN9CQE0_9NEOB</name>
<evidence type="ECO:0000313" key="2">
    <source>
        <dbReference type="EMBL" id="CAI9562346.1"/>
    </source>
</evidence>
<dbReference type="SUPFAM" id="SSF50370">
    <property type="entry name" value="Ricin B-like lectins"/>
    <property type="match status" value="1"/>
</dbReference>
<evidence type="ECO:0000313" key="3">
    <source>
        <dbReference type="Proteomes" id="UP001162483"/>
    </source>
</evidence>
<dbReference type="Pfam" id="PF24562">
    <property type="entry name" value="CysR_MRC2_N"/>
    <property type="match status" value="1"/>
</dbReference>
<keyword evidence="3" id="KW-1185">Reference proteome</keyword>
<dbReference type="PROSITE" id="PS50231">
    <property type="entry name" value="RICIN_B_LECTIN"/>
    <property type="match status" value="1"/>
</dbReference>
<dbReference type="EMBL" id="CATNWA010011825">
    <property type="protein sequence ID" value="CAI9562346.1"/>
    <property type="molecule type" value="Genomic_DNA"/>
</dbReference>
<proteinExistence type="predicted"/>
<protein>
    <recommendedName>
        <fullName evidence="1">Ricin B lectin domain-containing protein</fullName>
    </recommendedName>
</protein>
<dbReference type="InterPro" id="IPR035992">
    <property type="entry name" value="Ricin_B-like_lectins"/>
</dbReference>
<dbReference type="Proteomes" id="UP001162483">
    <property type="component" value="Unassembled WGS sequence"/>
</dbReference>
<gene>
    <name evidence="2" type="ORF">SPARVUS_LOCUS5597787</name>
</gene>
<dbReference type="InterPro" id="IPR000772">
    <property type="entry name" value="Ricin_B_lectin"/>
</dbReference>
<organism evidence="2 3">
    <name type="scientific">Staurois parvus</name>
    <dbReference type="NCBI Taxonomy" id="386267"/>
    <lineage>
        <taxon>Eukaryota</taxon>
        <taxon>Metazoa</taxon>
        <taxon>Chordata</taxon>
        <taxon>Craniata</taxon>
        <taxon>Vertebrata</taxon>
        <taxon>Euteleostomi</taxon>
        <taxon>Amphibia</taxon>
        <taxon>Batrachia</taxon>
        <taxon>Anura</taxon>
        <taxon>Neobatrachia</taxon>
        <taxon>Ranoidea</taxon>
        <taxon>Ranidae</taxon>
        <taxon>Staurois</taxon>
    </lineage>
</organism>
<sequence>MEFLKEEQKKLASLGSFLVYSEAHEKCAEVRSSSSPYLYELTASECSPESYTQFFRWLPRGRLMSTKEGLCVGAEKQRSYQPLRLYECDNERVLNWVCTNETLLGG</sequence>
<reference evidence="2" key="1">
    <citation type="submission" date="2023-05" db="EMBL/GenBank/DDBJ databases">
        <authorList>
            <person name="Stuckert A."/>
        </authorList>
    </citation>
    <scope>NUCLEOTIDE SEQUENCE</scope>
</reference>